<accession>A0A133ZXH8</accession>
<protein>
    <recommendedName>
        <fullName evidence="4">DUF2961 domain-containing protein</fullName>
    </recommendedName>
</protein>
<dbReference type="STRING" id="467210.HMPREF1866_00679"/>
<reference evidence="3" key="1">
    <citation type="submission" date="2016-01" db="EMBL/GenBank/DDBJ databases">
        <authorList>
            <person name="Mitreva M."/>
            <person name="Pepin K.H."/>
            <person name="Mihindukulasuriya K.A."/>
            <person name="Fulton R."/>
            <person name="Fronick C."/>
            <person name="O'Laughlin M."/>
            <person name="Miner T."/>
            <person name="Herter B."/>
            <person name="Rosa B.A."/>
            <person name="Cordes M."/>
            <person name="Tomlinson C."/>
            <person name="Wollam A."/>
            <person name="Palsikar V.B."/>
            <person name="Mardis E.R."/>
            <person name="Wilson R.K."/>
        </authorList>
    </citation>
    <scope>NUCLEOTIDE SEQUENCE [LARGE SCALE GENOMIC DNA]</scope>
    <source>
        <strain evidence="3">DNF00896</strain>
    </source>
</reference>
<dbReference type="Pfam" id="PF11175">
    <property type="entry name" value="DUF2961"/>
    <property type="match status" value="1"/>
</dbReference>
<comment type="caution">
    <text evidence="2">The sequence shown here is derived from an EMBL/GenBank/DDBJ whole genome shotgun (WGS) entry which is preliminary data.</text>
</comment>
<name>A0A133ZXH8_9FIRM</name>
<organism evidence="2 3">
    <name type="scientific">Lachnoanaerobaculum saburreum</name>
    <dbReference type="NCBI Taxonomy" id="467210"/>
    <lineage>
        <taxon>Bacteria</taxon>
        <taxon>Bacillati</taxon>
        <taxon>Bacillota</taxon>
        <taxon>Clostridia</taxon>
        <taxon>Lachnospirales</taxon>
        <taxon>Lachnospiraceae</taxon>
        <taxon>Lachnoanaerobaculum</taxon>
    </lineage>
</organism>
<evidence type="ECO:0000313" key="2">
    <source>
        <dbReference type="EMBL" id="KXB60142.1"/>
    </source>
</evidence>
<dbReference type="Proteomes" id="UP000070394">
    <property type="component" value="Unassembled WGS sequence"/>
</dbReference>
<dbReference type="InterPro" id="IPR021345">
    <property type="entry name" value="DUF2961"/>
</dbReference>
<keyword evidence="3" id="KW-1185">Reference proteome</keyword>
<evidence type="ECO:0000256" key="1">
    <source>
        <dbReference type="SAM" id="MobiDB-lite"/>
    </source>
</evidence>
<dbReference type="Gene3D" id="2.60.120.1390">
    <property type="match status" value="1"/>
</dbReference>
<dbReference type="PATRIC" id="fig|467210.3.peg.670"/>
<proteinExistence type="predicted"/>
<dbReference type="OrthoDB" id="2518538at2"/>
<feature type="region of interest" description="Disordered" evidence="1">
    <location>
        <begin position="22"/>
        <end position="48"/>
    </location>
</feature>
<dbReference type="EMBL" id="LSDA01000018">
    <property type="protein sequence ID" value="KXB60142.1"/>
    <property type="molecule type" value="Genomic_DNA"/>
</dbReference>
<gene>
    <name evidence="2" type="ORF">HMPREF1866_00679</name>
</gene>
<evidence type="ECO:0008006" key="4">
    <source>
        <dbReference type="Google" id="ProtNLM"/>
    </source>
</evidence>
<dbReference type="RefSeq" id="WP_009446721.1">
    <property type="nucleotide sequence ID" value="NZ_KQ959780.1"/>
</dbReference>
<sequence length="368" mass="41865">MYDLYGSLGNLAVLKNRKSRAINAENPTGEKGKGGMAASNLGPSRKGSPCLKDIPSGATVTLADIEGPGIINHIWITVTNKTTEADCFVLSDLVIRIYWDDEVVPSVESPLGDLFCCGFARECTVNSIPIAVIPNRGMNSYFQMPFRKRARITLENQHANPIPAFFYQIDYCIVDELNDDVAYFHAQWRRERLTTIGKDYVILDNVKGRGHYVGTYLALTTLERYWWGEGEVKFYIDGDLEYPTICGTGTEDYFGGSWSFAKQVNGKTVEQNYNTAYMGYPYYSSHDELIHNDYHNDDCLPMRGFYRWHIQDPICFDEDLKVTIQQIGVGHGGLFERQDDVASVAYWYQSEPHNPFSPLLSKEYRRPR</sequence>
<evidence type="ECO:0000313" key="3">
    <source>
        <dbReference type="Proteomes" id="UP000070394"/>
    </source>
</evidence>
<dbReference type="AlphaFoldDB" id="A0A133ZXH8"/>